<dbReference type="InterPro" id="IPR019694">
    <property type="entry name" value="Phage_HP1_Orf23"/>
</dbReference>
<proteinExistence type="predicted"/>
<reference evidence="1" key="1">
    <citation type="submission" date="2018-06" db="EMBL/GenBank/DDBJ databases">
        <authorList>
            <person name="Ashton P.M."/>
            <person name="Dallman T."/>
            <person name="Nair S."/>
            <person name="De Pinna E."/>
            <person name="Peters T."/>
            <person name="Grant K."/>
        </authorList>
    </citation>
    <scope>NUCLEOTIDE SEQUENCE</scope>
    <source>
        <strain evidence="1">430336</strain>
    </source>
</reference>
<evidence type="ECO:0000313" key="1">
    <source>
        <dbReference type="EMBL" id="EBQ9797602.1"/>
    </source>
</evidence>
<organism evidence="1">
    <name type="scientific">Salmonella enterica subsp. enterica serovar Kottbus</name>
    <dbReference type="NCBI Taxonomy" id="224727"/>
    <lineage>
        <taxon>Bacteria</taxon>
        <taxon>Pseudomonadati</taxon>
        <taxon>Pseudomonadota</taxon>
        <taxon>Gammaproteobacteria</taxon>
        <taxon>Enterobacterales</taxon>
        <taxon>Enterobacteriaceae</taxon>
        <taxon>Salmonella</taxon>
    </lineage>
</organism>
<dbReference type="EMBL" id="AAGQTM010000054">
    <property type="protein sequence ID" value="EBQ9797602.1"/>
    <property type="molecule type" value="Genomic_DNA"/>
</dbReference>
<dbReference type="AlphaFoldDB" id="A0A5U6MHK5"/>
<comment type="caution">
    <text evidence="1">The sequence shown here is derived from an EMBL/GenBank/DDBJ whole genome shotgun (WGS) entry which is preliminary data.</text>
</comment>
<protein>
    <submittedName>
        <fullName evidence="1">DUF2586 domain-containing protein</fullName>
    </submittedName>
</protein>
<name>A0A5U6MHK5_SALET</name>
<accession>A0A5U6MHK5</accession>
<sequence length="383" mass="41823">MTFPQVIINQLNTRQGGKRDIARTLLMVGEHATLIPPTPVTAQTDLDTLLGTDSSPLRNNLRAFLDNAGQSAMIWLATLQKTQPASKAQAAQSDTAAGTWIDIVMDAQATVSAEGVVVVLNDATADDINKAQQLREELINKYQRWTWFILAVRGCGTGEKWAEYVTTMTALQKGIAAYAVQLAPMLFGNEPGLLAGRLCNPSVTIADSPARVATGALVNMGRNDKPQDSDKRELDIATIKALNMARFSVPTWYSDYEGYYWADGVTLDVDGGDYQAVEYLRVADEIARQVRLLAIPKIADRSLNSTPISIAAHQQLFAKPMRDGSKSLKINGTVFPGLCMSPHDGDVQISWPEKDKVQIAIVVRPYNCPKEITISIMLDESGE</sequence>
<gene>
    <name evidence="1" type="ORF">DM035_26210</name>
</gene>
<dbReference type="Pfam" id="PF10758">
    <property type="entry name" value="DUF2586"/>
    <property type="match status" value="1"/>
</dbReference>